<evidence type="ECO:0000313" key="3">
    <source>
        <dbReference type="EMBL" id="KKD39488.1"/>
    </source>
</evidence>
<name>A0A0F5YL35_9CYAN</name>
<dbReference type="PANTHER" id="PTHR45947">
    <property type="entry name" value="SULFOQUINOVOSYL TRANSFERASE SQD2"/>
    <property type="match status" value="1"/>
</dbReference>
<comment type="caution">
    <text evidence="3">The sequence shown here is derived from an EMBL/GenBank/DDBJ whole genome shotgun (WGS) entry which is preliminary data.</text>
</comment>
<sequence length="388" mass="44172">MTQKNVLIYRDSLLPYSETFIPAQVESYSQYTGFYIGNYRFPGKKYPLPAERTLILSERAKLTLKRKILFLLTGWGYQDWIKTLKTLSPCLIHAHFATDAIWTLPLVSKLNIPLIVTCHGHDVTASNKTKEDLIKLYGGNPFPQMYRGLQQRLFKTAHCCIAVSEFVRYKAILRGCPADKLRVQYIGVDIEKLSPDPSVIRQPIVLFVGRLVEYKGCQYLIQAMAEVQSILPDIELVIIGDGEERQTLEKQAASLLKRYRFLGVQPSKVVKDWMNQSMLFCSASFTDSKDTCEGLPITILEAQAMNLPVIGSIHAGIPEAIIHGETGLLFPEKDWKTLAEQILSLAQNRQLRQQLANTARQRVEKIFNLQENNKKLEKIYDQVLTKAH</sequence>
<accession>A0A0F5YL35</accession>
<proteinExistence type="predicted"/>
<dbReference type="SUPFAM" id="SSF53756">
    <property type="entry name" value="UDP-Glycosyltransferase/glycogen phosphorylase"/>
    <property type="match status" value="1"/>
</dbReference>
<dbReference type="PANTHER" id="PTHR45947:SF14">
    <property type="entry name" value="SLL1723 PROTEIN"/>
    <property type="match status" value="1"/>
</dbReference>
<dbReference type="AlphaFoldDB" id="A0A0F5YL35"/>
<evidence type="ECO:0000313" key="4">
    <source>
        <dbReference type="Proteomes" id="UP000033607"/>
    </source>
</evidence>
<feature type="domain" description="Glycosyl transferase family 1" evidence="1">
    <location>
        <begin position="201"/>
        <end position="362"/>
    </location>
</feature>
<dbReference type="InterPro" id="IPR001296">
    <property type="entry name" value="Glyco_trans_1"/>
</dbReference>
<feature type="domain" description="Glycosyltransferase subfamily 4-like N-terminal" evidence="2">
    <location>
        <begin position="71"/>
        <end position="191"/>
    </location>
</feature>
<dbReference type="Pfam" id="PF00534">
    <property type="entry name" value="Glycos_transf_1"/>
    <property type="match status" value="1"/>
</dbReference>
<dbReference type="InterPro" id="IPR028098">
    <property type="entry name" value="Glyco_trans_4-like_N"/>
</dbReference>
<dbReference type="GO" id="GO:0016757">
    <property type="term" value="F:glycosyltransferase activity"/>
    <property type="evidence" value="ECO:0007669"/>
    <property type="project" value="InterPro"/>
</dbReference>
<reference evidence="3 4" key="1">
    <citation type="submission" date="2015-06" db="EMBL/GenBank/DDBJ databases">
        <title>Draft genome assembly of filamentous brackish cyanobacterium Limnoraphis robusta strain CS-951.</title>
        <authorList>
            <person name="Willis A."/>
            <person name="Parks M."/>
            <person name="Burford M.A."/>
        </authorList>
    </citation>
    <scope>NUCLEOTIDE SEQUENCE [LARGE SCALE GENOMIC DNA]</scope>
    <source>
        <strain evidence="3 4">CS-951</strain>
    </source>
</reference>
<keyword evidence="3" id="KW-0808">Transferase</keyword>
<evidence type="ECO:0000259" key="1">
    <source>
        <dbReference type="Pfam" id="PF00534"/>
    </source>
</evidence>
<dbReference type="Gene3D" id="3.40.50.2000">
    <property type="entry name" value="Glycogen Phosphorylase B"/>
    <property type="match status" value="2"/>
</dbReference>
<dbReference type="OrthoDB" id="73743at2"/>
<protein>
    <submittedName>
        <fullName evidence="3">Glycosyl transferase family 1</fullName>
    </submittedName>
</protein>
<dbReference type="EMBL" id="LATL02000265">
    <property type="protein sequence ID" value="KKD39488.1"/>
    <property type="molecule type" value="Genomic_DNA"/>
</dbReference>
<organism evidence="3 4">
    <name type="scientific">Limnoraphis robusta CS-951</name>
    <dbReference type="NCBI Taxonomy" id="1637645"/>
    <lineage>
        <taxon>Bacteria</taxon>
        <taxon>Bacillati</taxon>
        <taxon>Cyanobacteriota</taxon>
        <taxon>Cyanophyceae</taxon>
        <taxon>Oscillatoriophycideae</taxon>
        <taxon>Oscillatoriales</taxon>
        <taxon>Sirenicapillariaceae</taxon>
        <taxon>Limnoraphis</taxon>
    </lineage>
</organism>
<evidence type="ECO:0000259" key="2">
    <source>
        <dbReference type="Pfam" id="PF13439"/>
    </source>
</evidence>
<dbReference type="PATRIC" id="fig|1637645.4.peg.5275"/>
<dbReference type="Proteomes" id="UP000033607">
    <property type="component" value="Unassembled WGS sequence"/>
</dbReference>
<gene>
    <name evidence="3" type="ORF">WN50_03210</name>
</gene>
<dbReference type="RefSeq" id="WP_046277061.1">
    <property type="nucleotide sequence ID" value="NZ_LATL02000265.1"/>
</dbReference>
<dbReference type="InterPro" id="IPR050194">
    <property type="entry name" value="Glycosyltransferase_grp1"/>
</dbReference>
<dbReference type="Pfam" id="PF13439">
    <property type="entry name" value="Glyco_transf_4"/>
    <property type="match status" value="1"/>
</dbReference>